<dbReference type="AlphaFoldDB" id="A0AAU8A6P2"/>
<name>A0AAU8A6P2_9FIRM</name>
<reference evidence="1" key="1">
    <citation type="submission" date="2023-02" db="EMBL/GenBank/DDBJ databases">
        <title>Gut commensal Christensenella minuta modulates host metabolism via a new class of secondary bile acids.</title>
        <authorList>
            <person name="Liu C."/>
        </authorList>
    </citation>
    <scope>NUCLEOTIDE SEQUENCE</scope>
    <source>
        <strain evidence="1">CA70</strain>
    </source>
</reference>
<protein>
    <submittedName>
        <fullName evidence="1">Uncharacterized protein</fullName>
    </submittedName>
</protein>
<accession>A0AAU8A6P2</accession>
<evidence type="ECO:0000313" key="1">
    <source>
        <dbReference type="EMBL" id="XCC61697.1"/>
    </source>
</evidence>
<dbReference type="RefSeq" id="WP_353423095.1">
    <property type="nucleotide sequence ID" value="NZ_CP117826.1"/>
</dbReference>
<proteinExistence type="predicted"/>
<sequence>MQAKLTAEEIAVLKKMIGDKETARRVFECGECKHFIQHYMKNPKNPMIFDPLYTGHCVHRNSGRHGKGSMICDHFEPNVKEA</sequence>
<gene>
    <name evidence="1" type="ORF">PUP29_09185</name>
</gene>
<dbReference type="EMBL" id="CP117826">
    <property type="protein sequence ID" value="XCC61697.1"/>
    <property type="molecule type" value="Genomic_DNA"/>
</dbReference>
<organism evidence="1">
    <name type="scientific">Christensenella massiliensis</name>
    <dbReference type="NCBI Taxonomy" id="1805714"/>
    <lineage>
        <taxon>Bacteria</taxon>
        <taxon>Bacillati</taxon>
        <taxon>Bacillota</taxon>
        <taxon>Clostridia</taxon>
        <taxon>Christensenellales</taxon>
        <taxon>Christensenellaceae</taxon>
        <taxon>Christensenella</taxon>
    </lineage>
</organism>